<proteinExistence type="predicted"/>
<dbReference type="Gene3D" id="3.90.1580.10">
    <property type="entry name" value="paralog of FGE (formylglycine-generating enzyme)"/>
    <property type="match status" value="1"/>
</dbReference>
<comment type="caution">
    <text evidence="3">The sequence shown here is derived from an EMBL/GenBank/DDBJ whole genome shotgun (WGS) entry which is preliminary data.</text>
</comment>
<dbReference type="PANTHER" id="PTHR23150:SF19">
    <property type="entry name" value="FORMYLGLYCINE-GENERATING ENZYME"/>
    <property type="match status" value="1"/>
</dbReference>
<keyword evidence="4" id="KW-1185">Reference proteome</keyword>
<organism evidence="3 4">
    <name type="scientific">Brachybacterium tyrofermentans</name>
    <dbReference type="NCBI Taxonomy" id="47848"/>
    <lineage>
        <taxon>Bacteria</taxon>
        <taxon>Bacillati</taxon>
        <taxon>Actinomycetota</taxon>
        <taxon>Actinomycetes</taxon>
        <taxon>Micrococcales</taxon>
        <taxon>Dermabacteraceae</taxon>
        <taxon>Brachybacterium</taxon>
    </lineage>
</organism>
<gene>
    <name evidence="3" type="ORF">ACFPK8_09695</name>
</gene>
<dbReference type="InterPro" id="IPR051043">
    <property type="entry name" value="Sulfatase_Mod_Factor_Kinase"/>
</dbReference>
<feature type="compositionally biased region" description="Basic and acidic residues" evidence="1">
    <location>
        <begin position="69"/>
        <end position="78"/>
    </location>
</feature>
<feature type="region of interest" description="Disordered" evidence="1">
    <location>
        <begin position="1"/>
        <end position="45"/>
    </location>
</feature>
<reference evidence="4" key="1">
    <citation type="journal article" date="2019" name="Int. J. Syst. Evol. Microbiol.">
        <title>The Global Catalogue of Microorganisms (GCM) 10K type strain sequencing project: providing services to taxonomists for standard genome sequencing and annotation.</title>
        <authorList>
            <consortium name="The Broad Institute Genomics Platform"/>
            <consortium name="The Broad Institute Genome Sequencing Center for Infectious Disease"/>
            <person name="Wu L."/>
            <person name="Ma J."/>
        </authorList>
    </citation>
    <scope>NUCLEOTIDE SEQUENCE [LARGE SCALE GENOMIC DNA]</scope>
    <source>
        <strain evidence="4">CGMCC 1.16455</strain>
    </source>
</reference>
<evidence type="ECO:0000313" key="4">
    <source>
        <dbReference type="Proteomes" id="UP001595937"/>
    </source>
</evidence>
<dbReference type="GeneID" id="303297237"/>
<dbReference type="RefSeq" id="WP_343923810.1">
    <property type="nucleotide sequence ID" value="NZ_BAAAIR010000034.1"/>
</dbReference>
<name>A0ABW0FGJ9_9MICO</name>
<dbReference type="InterPro" id="IPR042095">
    <property type="entry name" value="SUMF_sf"/>
</dbReference>
<dbReference type="EMBL" id="JBHSLN010000023">
    <property type="protein sequence ID" value="MFC5297781.1"/>
    <property type="molecule type" value="Genomic_DNA"/>
</dbReference>
<feature type="compositionally biased region" description="Low complexity" evidence="1">
    <location>
        <begin position="7"/>
        <end position="16"/>
    </location>
</feature>
<feature type="region of interest" description="Disordered" evidence="1">
    <location>
        <begin position="155"/>
        <end position="178"/>
    </location>
</feature>
<feature type="domain" description="Sulfatase-modifying factor enzyme-like" evidence="2">
    <location>
        <begin position="56"/>
        <end position="335"/>
    </location>
</feature>
<dbReference type="Proteomes" id="UP001595937">
    <property type="component" value="Unassembled WGS sequence"/>
</dbReference>
<dbReference type="PANTHER" id="PTHR23150">
    <property type="entry name" value="SULFATASE MODIFYING FACTOR 1, 2"/>
    <property type="match status" value="1"/>
</dbReference>
<dbReference type="Pfam" id="PF03781">
    <property type="entry name" value="FGE-sulfatase"/>
    <property type="match status" value="1"/>
</dbReference>
<accession>A0ABW0FGJ9</accession>
<dbReference type="InterPro" id="IPR005532">
    <property type="entry name" value="SUMF_dom"/>
</dbReference>
<dbReference type="InterPro" id="IPR016187">
    <property type="entry name" value="CTDL_fold"/>
</dbReference>
<evidence type="ECO:0000313" key="3">
    <source>
        <dbReference type="EMBL" id="MFC5297781.1"/>
    </source>
</evidence>
<evidence type="ECO:0000256" key="1">
    <source>
        <dbReference type="SAM" id="MobiDB-lite"/>
    </source>
</evidence>
<evidence type="ECO:0000259" key="2">
    <source>
        <dbReference type="Pfam" id="PF03781"/>
    </source>
</evidence>
<sequence>MNEIEHPAPATPTACCSAGRSAVEMPSAAPSHLGDPADQGPHPWAAPVAEVRGRADRAVAIPAGPFRMGSEDRDRNPGDGESPVRTVDVPAFRIDPTCVTNAEFAAFVDETGYVTEAEEFGWSFVFAPLLEKDLRRASRKPPGTPWWRAVDGARWDQPEGPGSDVGASDVGESGAGGRADHPVVHVSLRDAEAFATWCGMRLPREAEWEKAARGGLDQARFAWGDELTPDGEHRCNIWQGAFPVRNTQEDGFVATAPVRSFPPNGFGLYEVAGNVWEWCSDNWSTGDAPSLDGDVRVMRGGSYLCHDSYCNRYRVAARSSTAAEDASGNKGFRLAADA</sequence>
<feature type="region of interest" description="Disordered" evidence="1">
    <location>
        <begin position="60"/>
        <end position="88"/>
    </location>
</feature>
<protein>
    <submittedName>
        <fullName evidence="3">Formylglycine-generating enzyme family protein</fullName>
    </submittedName>
</protein>
<dbReference type="SUPFAM" id="SSF56436">
    <property type="entry name" value="C-type lectin-like"/>
    <property type="match status" value="1"/>
</dbReference>